<dbReference type="SUPFAM" id="SSF51197">
    <property type="entry name" value="Clavaminate synthase-like"/>
    <property type="match status" value="1"/>
</dbReference>
<dbReference type="InterPro" id="IPR044861">
    <property type="entry name" value="IPNS-like_FE2OG_OXY"/>
</dbReference>
<comment type="caution">
    <text evidence="5">The sequence shown here is derived from an EMBL/GenBank/DDBJ whole genome shotgun (WGS) entry which is preliminary data.</text>
</comment>
<dbReference type="GO" id="GO:0046872">
    <property type="term" value="F:metal ion binding"/>
    <property type="evidence" value="ECO:0007669"/>
    <property type="project" value="UniProtKB-KW"/>
</dbReference>
<keyword evidence="2 3" id="KW-0408">Iron</keyword>
<dbReference type="InterPro" id="IPR050231">
    <property type="entry name" value="Iron_ascorbate_oxido_reductase"/>
</dbReference>
<organism evidence="5 6">
    <name type="scientific">Kingdonia uniflora</name>
    <dbReference type="NCBI Taxonomy" id="39325"/>
    <lineage>
        <taxon>Eukaryota</taxon>
        <taxon>Viridiplantae</taxon>
        <taxon>Streptophyta</taxon>
        <taxon>Embryophyta</taxon>
        <taxon>Tracheophyta</taxon>
        <taxon>Spermatophyta</taxon>
        <taxon>Magnoliopsida</taxon>
        <taxon>Ranunculales</taxon>
        <taxon>Circaeasteraceae</taxon>
        <taxon>Kingdonia</taxon>
    </lineage>
</organism>
<accession>A0A7J7P408</accession>
<dbReference type="InterPro" id="IPR026992">
    <property type="entry name" value="DIOX_N"/>
</dbReference>
<sequence length="326" mass="37734">MVLINKEMGFGSALRLPTVDFSSLDHFKLGTREWESTKMQVRKALEEYGCFEVVYSEVPNRKEMFSVMEDLFNLPLETKILNQSKEPFTSHQLFSAMPLFESTGINDAPILEQLKKFTKLMWPQENGVFSKTIHSFSKITSELDQMIRRMVLESFGVEEYYDDHINLTKYHLRLIKYNPSDNENGDIGINPHTDKNMTSILFDNQIDGLEIQTKVGEWITVKISPKSFIFLIGDSFLAWTNGRLQPPVHRVTMRGNKVRYSLVLFSVPKGRHLVQSPKELVDKDHPLLFNPFDYQEFITTYASSIKVTSSTMNCKREMNLEKYCGV</sequence>
<reference evidence="5 6" key="1">
    <citation type="journal article" date="2020" name="IScience">
        <title>Genome Sequencing of the Endangered Kingdonia uniflora (Circaeasteraceae, Ranunculales) Reveals Potential Mechanisms of Evolutionary Specialization.</title>
        <authorList>
            <person name="Sun Y."/>
            <person name="Deng T."/>
            <person name="Zhang A."/>
            <person name="Moore M.J."/>
            <person name="Landis J.B."/>
            <person name="Lin N."/>
            <person name="Zhang H."/>
            <person name="Zhang X."/>
            <person name="Huang J."/>
            <person name="Zhang X."/>
            <person name="Sun H."/>
            <person name="Wang H."/>
        </authorList>
    </citation>
    <scope>NUCLEOTIDE SEQUENCE [LARGE SCALE GENOMIC DNA]</scope>
    <source>
        <strain evidence="5">TB1705</strain>
        <tissue evidence="5">Leaf</tissue>
    </source>
</reference>
<evidence type="ECO:0000256" key="1">
    <source>
        <dbReference type="ARBA" id="ARBA00022723"/>
    </source>
</evidence>
<dbReference type="InterPro" id="IPR027443">
    <property type="entry name" value="IPNS-like_sf"/>
</dbReference>
<dbReference type="Gene3D" id="2.60.120.330">
    <property type="entry name" value="B-lactam Antibiotic, Isopenicillin N Synthase, Chain"/>
    <property type="match status" value="1"/>
</dbReference>
<dbReference type="Pfam" id="PF03171">
    <property type="entry name" value="2OG-FeII_Oxy"/>
    <property type="match status" value="1"/>
</dbReference>
<evidence type="ECO:0000256" key="2">
    <source>
        <dbReference type="ARBA" id="ARBA00023004"/>
    </source>
</evidence>
<dbReference type="InterPro" id="IPR005123">
    <property type="entry name" value="Oxoglu/Fe-dep_dioxygenase_dom"/>
</dbReference>
<evidence type="ECO:0000313" key="6">
    <source>
        <dbReference type="Proteomes" id="UP000541444"/>
    </source>
</evidence>
<evidence type="ECO:0000259" key="4">
    <source>
        <dbReference type="PROSITE" id="PS51471"/>
    </source>
</evidence>
<dbReference type="Proteomes" id="UP000541444">
    <property type="component" value="Unassembled WGS sequence"/>
</dbReference>
<gene>
    <name evidence="5" type="ORF">GIB67_033719</name>
</gene>
<dbReference type="EMBL" id="JACGCM010000287">
    <property type="protein sequence ID" value="KAF6174187.1"/>
    <property type="molecule type" value="Genomic_DNA"/>
</dbReference>
<name>A0A7J7P408_9MAGN</name>
<feature type="domain" description="Fe2OG dioxygenase" evidence="4">
    <location>
        <begin position="168"/>
        <end position="268"/>
    </location>
</feature>
<dbReference type="Pfam" id="PF14226">
    <property type="entry name" value="DIOX_N"/>
    <property type="match status" value="1"/>
</dbReference>
<keyword evidence="3" id="KW-0560">Oxidoreductase</keyword>
<protein>
    <recommendedName>
        <fullName evidence="4">Fe2OG dioxygenase domain-containing protein</fullName>
    </recommendedName>
</protein>
<dbReference type="PROSITE" id="PS51471">
    <property type="entry name" value="FE2OG_OXY"/>
    <property type="match status" value="1"/>
</dbReference>
<comment type="similarity">
    <text evidence="3">Belongs to the iron/ascorbate-dependent oxidoreductase family.</text>
</comment>
<keyword evidence="1 3" id="KW-0479">Metal-binding</keyword>
<evidence type="ECO:0000313" key="5">
    <source>
        <dbReference type="EMBL" id="KAF6174187.1"/>
    </source>
</evidence>
<keyword evidence="6" id="KW-1185">Reference proteome</keyword>
<dbReference type="AlphaFoldDB" id="A0A7J7P408"/>
<dbReference type="PANTHER" id="PTHR47990">
    <property type="entry name" value="2-OXOGLUTARATE (2OG) AND FE(II)-DEPENDENT OXYGENASE SUPERFAMILY PROTEIN-RELATED"/>
    <property type="match status" value="1"/>
</dbReference>
<dbReference type="GO" id="GO:0016491">
    <property type="term" value="F:oxidoreductase activity"/>
    <property type="evidence" value="ECO:0007669"/>
    <property type="project" value="UniProtKB-KW"/>
</dbReference>
<dbReference type="OrthoDB" id="288590at2759"/>
<evidence type="ECO:0000256" key="3">
    <source>
        <dbReference type="RuleBase" id="RU003682"/>
    </source>
</evidence>
<proteinExistence type="inferred from homology"/>